<sequence>MSEDPNVEVARLFELLGEEPAAIRTLAATTATLQAIQNAKRQLAHLPSTVLRAGLRSRSEELQP</sequence>
<evidence type="ECO:0000313" key="1">
    <source>
        <dbReference type="EMBL" id="MPN46213.1"/>
    </source>
</evidence>
<organism evidence="1">
    <name type="scientific">bioreactor metagenome</name>
    <dbReference type="NCBI Taxonomy" id="1076179"/>
    <lineage>
        <taxon>unclassified sequences</taxon>
        <taxon>metagenomes</taxon>
        <taxon>ecological metagenomes</taxon>
    </lineage>
</organism>
<protein>
    <submittedName>
        <fullName evidence="1">Uncharacterized protein</fullName>
    </submittedName>
</protein>
<dbReference type="EMBL" id="VSSQ01106695">
    <property type="protein sequence ID" value="MPN46213.1"/>
    <property type="molecule type" value="Genomic_DNA"/>
</dbReference>
<accession>A0A645IFR5</accession>
<proteinExistence type="predicted"/>
<gene>
    <name evidence="1" type="ORF">SDC9_193796</name>
</gene>
<dbReference type="AlphaFoldDB" id="A0A645IFR5"/>
<comment type="caution">
    <text evidence="1">The sequence shown here is derived from an EMBL/GenBank/DDBJ whole genome shotgun (WGS) entry which is preliminary data.</text>
</comment>
<name>A0A645IFR5_9ZZZZ</name>
<reference evidence="1" key="1">
    <citation type="submission" date="2019-08" db="EMBL/GenBank/DDBJ databases">
        <authorList>
            <person name="Kucharzyk K."/>
            <person name="Murdoch R.W."/>
            <person name="Higgins S."/>
            <person name="Loffler F."/>
        </authorList>
    </citation>
    <scope>NUCLEOTIDE SEQUENCE</scope>
</reference>